<dbReference type="InterPro" id="IPR027417">
    <property type="entry name" value="P-loop_NTPase"/>
</dbReference>
<protein>
    <submittedName>
        <fullName evidence="6">Putative ATP-dependent RNA helicase A</fullName>
    </submittedName>
</protein>
<keyword evidence="4" id="KW-0067">ATP-binding</keyword>
<evidence type="ECO:0000256" key="4">
    <source>
        <dbReference type="ARBA" id="ARBA00022840"/>
    </source>
</evidence>
<evidence type="ECO:0000313" key="6">
    <source>
        <dbReference type="EMBL" id="OLP92545.1"/>
    </source>
</evidence>
<evidence type="ECO:0000313" key="7">
    <source>
        <dbReference type="Proteomes" id="UP000186817"/>
    </source>
</evidence>
<keyword evidence="1" id="KW-0547">Nucleotide-binding</keyword>
<dbReference type="PANTHER" id="PTHR18934:SF237">
    <property type="entry name" value="ATP-DEPENDENT DNA_RNA HELICASE DHX36"/>
    <property type="match status" value="1"/>
</dbReference>
<dbReference type="InterPro" id="IPR014001">
    <property type="entry name" value="Helicase_ATP-bd"/>
</dbReference>
<dbReference type="CDD" id="cd17917">
    <property type="entry name" value="DEXHc_RHA-like"/>
    <property type="match status" value="1"/>
</dbReference>
<dbReference type="Proteomes" id="UP000186817">
    <property type="component" value="Unassembled WGS sequence"/>
</dbReference>
<accession>A0A1Q9DBR1</accession>
<gene>
    <name evidence="6" type="primary">rha-1</name>
    <name evidence="6" type="ORF">AK812_SmicGene25642</name>
</gene>
<organism evidence="6 7">
    <name type="scientific">Symbiodinium microadriaticum</name>
    <name type="common">Dinoflagellate</name>
    <name type="synonym">Zooxanthella microadriatica</name>
    <dbReference type="NCBI Taxonomy" id="2951"/>
    <lineage>
        <taxon>Eukaryota</taxon>
        <taxon>Sar</taxon>
        <taxon>Alveolata</taxon>
        <taxon>Dinophyceae</taxon>
        <taxon>Suessiales</taxon>
        <taxon>Symbiodiniaceae</taxon>
        <taxon>Symbiodinium</taxon>
    </lineage>
</organism>
<dbReference type="PROSITE" id="PS51192">
    <property type="entry name" value="HELICASE_ATP_BIND_1"/>
    <property type="match status" value="1"/>
</dbReference>
<dbReference type="GO" id="GO:0004386">
    <property type="term" value="F:helicase activity"/>
    <property type="evidence" value="ECO:0007669"/>
    <property type="project" value="UniProtKB-KW"/>
</dbReference>
<dbReference type="OrthoDB" id="440416at2759"/>
<evidence type="ECO:0000259" key="5">
    <source>
        <dbReference type="PROSITE" id="PS51192"/>
    </source>
</evidence>
<dbReference type="Gene3D" id="3.40.50.300">
    <property type="entry name" value="P-loop containing nucleotide triphosphate hydrolases"/>
    <property type="match status" value="2"/>
</dbReference>
<dbReference type="GO" id="GO:0016787">
    <property type="term" value="F:hydrolase activity"/>
    <property type="evidence" value="ECO:0007669"/>
    <property type="project" value="UniProtKB-KW"/>
</dbReference>
<dbReference type="EMBL" id="LSRX01000618">
    <property type="protein sequence ID" value="OLP92545.1"/>
    <property type="molecule type" value="Genomic_DNA"/>
</dbReference>
<evidence type="ECO:0000256" key="1">
    <source>
        <dbReference type="ARBA" id="ARBA00022741"/>
    </source>
</evidence>
<evidence type="ECO:0000256" key="3">
    <source>
        <dbReference type="ARBA" id="ARBA00022806"/>
    </source>
</evidence>
<keyword evidence="2" id="KW-0378">Hydrolase</keyword>
<reference evidence="6 7" key="1">
    <citation type="submission" date="2016-02" db="EMBL/GenBank/DDBJ databases">
        <title>Genome analysis of coral dinoflagellate symbionts highlights evolutionary adaptations to a symbiotic lifestyle.</title>
        <authorList>
            <person name="Aranda M."/>
            <person name="Li Y."/>
            <person name="Liew Y.J."/>
            <person name="Baumgarten S."/>
            <person name="Simakov O."/>
            <person name="Wilson M."/>
            <person name="Piel J."/>
            <person name="Ashoor H."/>
            <person name="Bougouffa S."/>
            <person name="Bajic V.B."/>
            <person name="Ryu T."/>
            <person name="Ravasi T."/>
            <person name="Bayer T."/>
            <person name="Micklem G."/>
            <person name="Kim H."/>
            <person name="Bhak J."/>
            <person name="Lajeunesse T.C."/>
            <person name="Voolstra C.R."/>
        </authorList>
    </citation>
    <scope>NUCLEOTIDE SEQUENCE [LARGE SCALE GENOMIC DNA]</scope>
    <source>
        <strain evidence="6 7">CCMP2467</strain>
    </source>
</reference>
<dbReference type="GO" id="GO:0005634">
    <property type="term" value="C:nucleus"/>
    <property type="evidence" value="ECO:0007669"/>
    <property type="project" value="TreeGrafter"/>
</dbReference>
<dbReference type="SUPFAM" id="SSF52540">
    <property type="entry name" value="P-loop containing nucleoside triphosphate hydrolases"/>
    <property type="match status" value="1"/>
</dbReference>
<evidence type="ECO:0000256" key="2">
    <source>
        <dbReference type="ARBA" id="ARBA00022801"/>
    </source>
</evidence>
<dbReference type="PANTHER" id="PTHR18934">
    <property type="entry name" value="ATP-DEPENDENT RNA HELICASE"/>
    <property type="match status" value="1"/>
</dbReference>
<keyword evidence="3 6" id="KW-0347">Helicase</keyword>
<dbReference type="InterPro" id="IPR002464">
    <property type="entry name" value="DNA/RNA_helicase_DEAH_CS"/>
</dbReference>
<keyword evidence="7" id="KW-1185">Reference proteome</keyword>
<dbReference type="PROSITE" id="PS00690">
    <property type="entry name" value="DEAH_ATP_HELICASE"/>
    <property type="match status" value="1"/>
</dbReference>
<comment type="caution">
    <text evidence="6">The sequence shown here is derived from an EMBL/GenBank/DDBJ whole genome shotgun (WGS) entry which is preliminary data.</text>
</comment>
<sequence length="1630" mass="181929">MASTGTNDTQCKVATLKLGLQAFSRSDSRSGAIAQQLGRFSADDALHPSSPRPLMVVDRCYSGRDSCLPFSWAIETCLDGISGQWLGKWGADTALTPVNRGYPGDILSPTCRWPMQVVAAPFGGGAVTGPGSHCRGGGDTQPVNRQNLSAPPICLLARLLRNPRRWSLNATEIMNQLVELRHEVLWCQPFRTWREELLWSLRPGVIAWPTERQLDEERKKSSHVEELPIDEHRDKILKHIETHRVTFFGAQRGGSVQGFACAECGILVIVQSFALCAKEAKGALTCAFNSAMPLRQSLSLTDLSSLGGSRSTSFFDAVKAKTHQFPWETNDGMFVMGPVGDMLLKKLKEKDVTPTADPRSYSTKSFCSTPVSPSTALRRGKCKIACSRCKRYNPRLFIPQSLMDGLEIANELKSAANKLLEAAADEVPYGIEETGEGEVTGRREILPGIAPHDLAFELEEPIPNGAPVFTKPGRIARFRIKEERWNREMLTAGDGVKGVLKRLSASEFACNMQLLGELREWCDGYRAIKAKRLAEKAFHLAEDRELALQRRRSAKRSDQPELVERGQLRAKKLGELAAKDVEHTIDSALEICHCGYQEIWHEGPVSFEVPRVPQRRNSRRLSISRSPLEAMAPAHVCCSETSQSPALICTATRQSCVEDAVLSEGRLSLRHAGASIMAASAYSVPLAMCIQGETGCGKSTRVPVYVMEEYFEKRRAGKISKEDKFMVLCTQPRFQPELMDLDACLHSLVKCNTESWSWQKFARKAKSKVVLHNEDLLRLLSHLQRELLHEHGNGSDITRYLATSAWALASLSRWQPAVSREALQQMRPIFAMIEDLAKPLLPNFTLSNLSMLAWGFARSGLGTKELFDSFGHAALVRKHQLSARDLANLTWSFAAAKLSHDLLKQVPALVLEDSRGVAAFEEQDLSALAWGLATLRLREEELLQALGEEVTVKLASFTVPGLICTTWAFASLRVKAPFLREALDQLRHSGRLEPRGCSMMLWSLASLRHDDRSELFYYLMADTVILPRARDFEAQDVSNCLWAFATARVQHEAVFQALVSQATQSVHRFTSQALANTTWACAKMHAREAKAMVEVAADEALRRPQRTWSSQGLVTLCWASAEVQVAPARLLTSVTEELHSRPNAFNDVDLATLVFTLKEELWQEHQHVRQACLLRIRAETARRHLPATSGMLRAPPHGRSLPSMPDPMKKSLRIACISLANRVASCIKVSFSHCRMAGQASASSKCCRPAEPAQDLQRKMSAMAAACAEKLSTRSERRSRRRCWMLLMVGAMIVQVTEVKLFVVPRESLELDRRKALTTAVVSSMVAAEPAWAGDVFAKRPKQANDAAVKPIGKVDQFGRELVEIARPKGLAKKLYSFDLPVIPGKVWGDYSKQDLKELGVIFKGKFGNETENAVLQSSVLAGPADADYIENIRSKNYTEGYGILRDQETPEQIDLEWTDFERRRRTYYKVHYFMRVLRDLSTKEDKKDVLILFSTLEPQVENLQSLWTTVREQVGDSIGYKISGDSKVRPGRTKLVYVTTGYLLQVLVNNPEQISSYSHLILDEVHERDVDSDLLSLVVKLQMSGYDFKLVIMSATLQGDLFTRYFSEKKIKTIFVGVKRKFSKGALAT</sequence>
<dbReference type="GO" id="GO:0003723">
    <property type="term" value="F:RNA binding"/>
    <property type="evidence" value="ECO:0007669"/>
    <property type="project" value="TreeGrafter"/>
</dbReference>
<name>A0A1Q9DBR1_SYMMI</name>
<proteinExistence type="predicted"/>
<feature type="domain" description="Helicase ATP-binding" evidence="5">
    <location>
        <begin position="1508"/>
        <end position="1616"/>
    </location>
</feature>
<dbReference type="GO" id="GO:0005524">
    <property type="term" value="F:ATP binding"/>
    <property type="evidence" value="ECO:0007669"/>
    <property type="project" value="UniProtKB-KW"/>
</dbReference>